<dbReference type="Pfam" id="PF13602">
    <property type="entry name" value="ADH_zinc_N_2"/>
    <property type="match status" value="1"/>
</dbReference>
<evidence type="ECO:0000313" key="6">
    <source>
        <dbReference type="Proteomes" id="UP001637990"/>
    </source>
</evidence>
<organism evidence="4 5">
    <name type="scientific">Xanthomonas codiaei</name>
    <dbReference type="NCBI Taxonomy" id="56463"/>
    <lineage>
        <taxon>Bacteria</taxon>
        <taxon>Pseudomonadati</taxon>
        <taxon>Pseudomonadota</taxon>
        <taxon>Gammaproteobacteria</taxon>
        <taxon>Lysobacterales</taxon>
        <taxon>Lysobacteraceae</taxon>
        <taxon>Xanthomonas</taxon>
    </lineage>
</organism>
<dbReference type="Proteomes" id="UP000237872">
    <property type="component" value="Unassembled WGS sequence"/>
</dbReference>
<evidence type="ECO:0000313" key="5">
    <source>
        <dbReference type="Proteomes" id="UP000237872"/>
    </source>
</evidence>
<dbReference type="SMART" id="SM00829">
    <property type="entry name" value="PKS_ER"/>
    <property type="match status" value="1"/>
</dbReference>
<keyword evidence="1 3" id="KW-0560">Oxidoreductase</keyword>
<dbReference type="PANTHER" id="PTHR11695:SF294">
    <property type="entry name" value="RETICULON-4-INTERACTING PROTEIN 1, MITOCHONDRIAL"/>
    <property type="match status" value="1"/>
</dbReference>
<proteinExistence type="predicted"/>
<dbReference type="InterPro" id="IPR020843">
    <property type="entry name" value="ER"/>
</dbReference>
<dbReference type="GO" id="GO:0016491">
    <property type="term" value="F:oxidoreductase activity"/>
    <property type="evidence" value="ECO:0007669"/>
    <property type="project" value="UniProtKB-KW"/>
</dbReference>
<dbReference type="InterPro" id="IPR050700">
    <property type="entry name" value="YIM1/Zinc_Alcohol_DH_Fams"/>
</dbReference>
<dbReference type="Gene3D" id="3.90.180.10">
    <property type="entry name" value="Medium-chain alcohol dehydrogenases, catalytic domain"/>
    <property type="match status" value="1"/>
</dbReference>
<name>A0A2S7CFH9_9XANT</name>
<sequence>MKAVMVDQYKKHGPLRIGDMPMPQLRPNDVLIKVSAASLNPLDAKVRDGEFKLLLPFKTPFVLGNDVAGVVTQVGTAVRDIAVGDAVFAKIEPGRIGTLAEYVAIDAAVVAPKPASLSMEEAASFPLVGLTAWQTLVETAALKPGQKVLIHAGSGGVGTIAIQLAKHLGAYVAATTSTANVELVRSLGADLVIDYKQQEFQTLLRDYDVVLHSLDTPTLLTSLQVLKPGGALISLSGPPTPAFAQQLGLAFPLRLAMRLLSRQVRAQARKRQVSYTFLFMRGNGAQLRTLAALLDSGALRPVIDSVYPLARAQEALAHVDTGRAKGKVVVTLA</sequence>
<evidence type="ECO:0000256" key="1">
    <source>
        <dbReference type="ARBA" id="ARBA00023002"/>
    </source>
</evidence>
<accession>A0A2S7CFH9</accession>
<protein>
    <submittedName>
        <fullName evidence="3">NADP-dependent oxidoreductase</fullName>
        <ecNumber evidence="3">1.-.-.-</ecNumber>
    </submittedName>
    <submittedName>
        <fullName evidence="4">NADPH:quinone oxidoreductase</fullName>
    </submittedName>
</protein>
<evidence type="ECO:0000313" key="3">
    <source>
        <dbReference type="EMBL" id="MFO3706220.1"/>
    </source>
</evidence>
<dbReference type="EC" id="1.-.-.-" evidence="3"/>
<dbReference type="CDD" id="cd05289">
    <property type="entry name" value="MDR_like_2"/>
    <property type="match status" value="1"/>
</dbReference>
<dbReference type="AlphaFoldDB" id="A0A2S7CFH9"/>
<feature type="domain" description="Enoyl reductase (ER)" evidence="2">
    <location>
        <begin position="13"/>
        <end position="330"/>
    </location>
</feature>
<keyword evidence="6" id="KW-1185">Reference proteome</keyword>
<reference evidence="4 5" key="1">
    <citation type="submission" date="2016-08" db="EMBL/GenBank/DDBJ databases">
        <authorList>
            <person name="Seilhamer J.J."/>
        </authorList>
    </citation>
    <scope>NUCLEOTIDE SEQUENCE [LARGE SCALE GENOMIC DNA]</scope>
    <source>
        <strain evidence="4 5">CFBP4690</strain>
    </source>
</reference>
<dbReference type="OrthoDB" id="9787435at2"/>
<dbReference type="SUPFAM" id="SSF50129">
    <property type="entry name" value="GroES-like"/>
    <property type="match status" value="1"/>
</dbReference>
<dbReference type="GO" id="GO:0008270">
    <property type="term" value="F:zinc ion binding"/>
    <property type="evidence" value="ECO:0007669"/>
    <property type="project" value="InterPro"/>
</dbReference>
<dbReference type="PROSITE" id="PS01162">
    <property type="entry name" value="QOR_ZETA_CRYSTAL"/>
    <property type="match status" value="1"/>
</dbReference>
<dbReference type="RefSeq" id="WP_104543110.1">
    <property type="nucleotide sequence ID" value="NZ_JBJGBS010000074.1"/>
</dbReference>
<comment type="caution">
    <text evidence="4">The sequence shown here is derived from an EMBL/GenBank/DDBJ whole genome shotgun (WGS) entry which is preliminary data.</text>
</comment>
<dbReference type="Proteomes" id="UP001637990">
    <property type="component" value="Unassembled WGS sequence"/>
</dbReference>
<dbReference type="InterPro" id="IPR002364">
    <property type="entry name" value="Quin_OxRdtase/zeta-crystal_CS"/>
</dbReference>
<dbReference type="Pfam" id="PF08240">
    <property type="entry name" value="ADH_N"/>
    <property type="match status" value="1"/>
</dbReference>
<dbReference type="EMBL" id="JBJGBS010000074">
    <property type="protein sequence ID" value="MFO3706220.1"/>
    <property type="molecule type" value="Genomic_DNA"/>
</dbReference>
<dbReference type="InterPro" id="IPR036291">
    <property type="entry name" value="NAD(P)-bd_dom_sf"/>
</dbReference>
<evidence type="ECO:0000259" key="2">
    <source>
        <dbReference type="SMART" id="SM00829"/>
    </source>
</evidence>
<dbReference type="SUPFAM" id="SSF51735">
    <property type="entry name" value="NAD(P)-binding Rossmann-fold domains"/>
    <property type="match status" value="1"/>
</dbReference>
<dbReference type="InterPro" id="IPR011032">
    <property type="entry name" value="GroES-like_sf"/>
</dbReference>
<reference evidence="3 6" key="2">
    <citation type="submission" date="2024-11" db="EMBL/GenBank/DDBJ databases">
        <title>Genome sequencing of Xanthomonas codiaei.</title>
        <authorList>
            <person name="Studholme D.J."/>
        </authorList>
    </citation>
    <scope>NUCLEOTIDE SEQUENCE [LARGE SCALE GENOMIC DNA]</scope>
    <source>
        <strain evidence="3 6">NCPPB 4350</strain>
    </source>
</reference>
<dbReference type="PANTHER" id="PTHR11695">
    <property type="entry name" value="ALCOHOL DEHYDROGENASE RELATED"/>
    <property type="match status" value="1"/>
</dbReference>
<dbReference type="EMBL" id="MDEC01000030">
    <property type="protein sequence ID" value="PPU60318.1"/>
    <property type="molecule type" value="Genomic_DNA"/>
</dbReference>
<gene>
    <name evidence="3" type="ORF">ACI6Q5_14890</name>
    <name evidence="4" type="ORF">XcodCFBP4690_18035</name>
</gene>
<dbReference type="Gene3D" id="3.40.50.720">
    <property type="entry name" value="NAD(P)-binding Rossmann-like Domain"/>
    <property type="match status" value="1"/>
</dbReference>
<evidence type="ECO:0000313" key="4">
    <source>
        <dbReference type="EMBL" id="PPU60318.1"/>
    </source>
</evidence>
<dbReference type="InterPro" id="IPR013154">
    <property type="entry name" value="ADH-like_N"/>
</dbReference>